<dbReference type="Proteomes" id="UP001371305">
    <property type="component" value="Unassembled WGS sequence"/>
</dbReference>
<evidence type="ECO:0000313" key="6">
    <source>
        <dbReference type="Proteomes" id="UP001371305"/>
    </source>
</evidence>
<dbReference type="PANTHER" id="PTHR43133">
    <property type="entry name" value="RNA POLYMERASE ECF-TYPE SIGMA FACTO"/>
    <property type="match status" value="1"/>
</dbReference>
<feature type="domain" description="RNA polymerase sigma-70 region 2" evidence="4">
    <location>
        <begin position="44"/>
        <end position="104"/>
    </location>
</feature>
<keyword evidence="2" id="KW-0731">Sigma factor</keyword>
<dbReference type="SUPFAM" id="SSF88946">
    <property type="entry name" value="Sigma2 domain of RNA polymerase sigma factors"/>
    <property type="match status" value="1"/>
</dbReference>
<evidence type="ECO:0000313" key="5">
    <source>
        <dbReference type="EMBL" id="MEK7949529.1"/>
    </source>
</evidence>
<dbReference type="InterPro" id="IPR039425">
    <property type="entry name" value="RNA_pol_sigma-70-like"/>
</dbReference>
<dbReference type="Pfam" id="PF04542">
    <property type="entry name" value="Sigma70_r2"/>
    <property type="match status" value="1"/>
</dbReference>
<keyword evidence="3" id="KW-0804">Transcription</keyword>
<evidence type="ECO:0000259" key="4">
    <source>
        <dbReference type="Pfam" id="PF04542"/>
    </source>
</evidence>
<keyword evidence="1" id="KW-0805">Transcription regulation</keyword>
<comment type="caution">
    <text evidence="5">The sequence shown here is derived from an EMBL/GenBank/DDBJ whole genome shotgun (WGS) entry which is preliminary data.</text>
</comment>
<gene>
    <name evidence="5" type="ORF">WKV53_03430</name>
</gene>
<dbReference type="InterPro" id="IPR014284">
    <property type="entry name" value="RNA_pol_sigma-70_dom"/>
</dbReference>
<accession>A0ABU9APB0</accession>
<proteinExistence type="predicted"/>
<dbReference type="RefSeq" id="WP_341402947.1">
    <property type="nucleotide sequence ID" value="NZ_JBBUKT010000001.1"/>
</dbReference>
<dbReference type="PANTHER" id="PTHR43133:SF51">
    <property type="entry name" value="RNA POLYMERASE SIGMA FACTOR"/>
    <property type="match status" value="1"/>
</dbReference>
<protein>
    <submittedName>
        <fullName evidence="5">Sigma-70 family RNA polymerase sigma factor</fullName>
    </submittedName>
</protein>
<evidence type="ECO:0000256" key="2">
    <source>
        <dbReference type="ARBA" id="ARBA00023082"/>
    </source>
</evidence>
<evidence type="ECO:0000256" key="1">
    <source>
        <dbReference type="ARBA" id="ARBA00023015"/>
    </source>
</evidence>
<keyword evidence="6" id="KW-1185">Reference proteome</keyword>
<dbReference type="Gene3D" id="1.10.1740.10">
    <property type="match status" value="1"/>
</dbReference>
<dbReference type="InterPro" id="IPR007627">
    <property type="entry name" value="RNA_pol_sigma70_r2"/>
</dbReference>
<dbReference type="EMBL" id="JBBUKT010000001">
    <property type="protein sequence ID" value="MEK7949529.1"/>
    <property type="molecule type" value="Genomic_DNA"/>
</dbReference>
<dbReference type="NCBIfam" id="TIGR02937">
    <property type="entry name" value="sigma70-ECF"/>
    <property type="match status" value="1"/>
</dbReference>
<name>A0ABU9APB0_9BACT</name>
<dbReference type="InterPro" id="IPR013325">
    <property type="entry name" value="RNA_pol_sigma_r2"/>
</dbReference>
<organism evidence="5 6">
    <name type="scientific">Luteolibacter soli</name>
    <dbReference type="NCBI Taxonomy" id="3135280"/>
    <lineage>
        <taxon>Bacteria</taxon>
        <taxon>Pseudomonadati</taxon>
        <taxon>Verrucomicrobiota</taxon>
        <taxon>Verrucomicrobiia</taxon>
        <taxon>Verrucomicrobiales</taxon>
        <taxon>Verrucomicrobiaceae</taxon>
        <taxon>Luteolibacter</taxon>
    </lineage>
</organism>
<evidence type="ECO:0000256" key="3">
    <source>
        <dbReference type="ARBA" id="ARBA00023163"/>
    </source>
</evidence>
<reference evidence="5 6" key="1">
    <citation type="submission" date="2024-04" db="EMBL/GenBank/DDBJ databases">
        <title>Luteolibacter sp. isolated from soil.</title>
        <authorList>
            <person name="An J."/>
        </authorList>
    </citation>
    <scope>NUCLEOTIDE SEQUENCE [LARGE SCALE GENOMIC DNA]</scope>
    <source>
        <strain evidence="5 6">Y139</strain>
    </source>
</reference>
<sequence>MPADPLESQSPDPFPKTRWSMVWGAQGDDPAALAELCKAYWFPLYCYARRITGNRDDANDLTQSFFEMLLTQQSLKSVSAERGKLRAFLLTALKNHAAGQHRRDSAQKRGGSMPVVMIDALSAEQRYALEPHENLSPEKEFDRAWARQLLASVLTKLGEAYREAGKGNVFDALHDHLTGGETEAYADAAESLGLSQAAVRYAAFKLRERYRTMLREAILDTVTSDEEAAEEMSHLRCLFSD</sequence>